<dbReference type="GO" id="GO:0016787">
    <property type="term" value="F:hydrolase activity"/>
    <property type="evidence" value="ECO:0007669"/>
    <property type="project" value="UniProtKB-KW"/>
</dbReference>
<proteinExistence type="predicted"/>
<evidence type="ECO:0000259" key="2">
    <source>
        <dbReference type="Pfam" id="PF06737"/>
    </source>
</evidence>
<name>A0A1F7Z038_9BACT</name>
<evidence type="ECO:0000313" key="4">
    <source>
        <dbReference type="Proteomes" id="UP000178870"/>
    </source>
</evidence>
<dbReference type="SUPFAM" id="SSF53955">
    <property type="entry name" value="Lysozyme-like"/>
    <property type="match status" value="1"/>
</dbReference>
<evidence type="ECO:0000256" key="1">
    <source>
        <dbReference type="ARBA" id="ARBA00022801"/>
    </source>
</evidence>
<dbReference type="Proteomes" id="UP000178870">
    <property type="component" value="Unassembled WGS sequence"/>
</dbReference>
<keyword evidence="1" id="KW-0378">Hydrolase</keyword>
<gene>
    <name evidence="3" type="ORF">A2803_05155</name>
</gene>
<sequence>MRNHPFLFLFGFAMGYLPVLLVLAKINVAAPETLAQDSPRELTVVLETQAPVIEEKHVSAAVETPELTPRSVDMNVASPTPSPILIETPTPIPTPTPDVWAPPELEGWFTQYAGSYGIDKNILERLANCESHFNVNSQNKDYLGMFQFSSSTWSNYRVQMGLDPNPALRTNAEESIKTAAFVIQQRGVAPWPSCLR</sequence>
<evidence type="ECO:0000313" key="3">
    <source>
        <dbReference type="EMBL" id="OGM32952.1"/>
    </source>
</evidence>
<dbReference type="AlphaFoldDB" id="A0A1F7Z038"/>
<dbReference type="InterPro" id="IPR023346">
    <property type="entry name" value="Lysozyme-like_dom_sf"/>
</dbReference>
<protein>
    <recommendedName>
        <fullName evidence="2">Resuscitation-promoting factor core lysozyme-like domain-containing protein</fullName>
    </recommendedName>
</protein>
<dbReference type="InterPro" id="IPR010618">
    <property type="entry name" value="RPF"/>
</dbReference>
<dbReference type="Gene3D" id="1.10.530.10">
    <property type="match status" value="1"/>
</dbReference>
<feature type="domain" description="Resuscitation-promoting factor core lysozyme-like" evidence="2">
    <location>
        <begin position="121"/>
        <end position="194"/>
    </location>
</feature>
<dbReference type="Pfam" id="PF06737">
    <property type="entry name" value="Transglycosylas"/>
    <property type="match status" value="1"/>
</dbReference>
<comment type="caution">
    <text evidence="3">The sequence shown here is derived from an EMBL/GenBank/DDBJ whole genome shotgun (WGS) entry which is preliminary data.</text>
</comment>
<accession>A0A1F7Z038</accession>
<organism evidence="3 4">
    <name type="scientific">Candidatus Woesebacteria bacterium RIFCSPHIGHO2_01_FULL_44_21</name>
    <dbReference type="NCBI Taxonomy" id="1802503"/>
    <lineage>
        <taxon>Bacteria</taxon>
        <taxon>Candidatus Woeseibacteriota</taxon>
    </lineage>
</organism>
<dbReference type="EMBL" id="MGGP01000011">
    <property type="protein sequence ID" value="OGM32952.1"/>
    <property type="molecule type" value="Genomic_DNA"/>
</dbReference>
<reference evidence="3 4" key="1">
    <citation type="journal article" date="2016" name="Nat. Commun.">
        <title>Thousands of microbial genomes shed light on interconnected biogeochemical processes in an aquifer system.</title>
        <authorList>
            <person name="Anantharaman K."/>
            <person name="Brown C.T."/>
            <person name="Hug L.A."/>
            <person name="Sharon I."/>
            <person name="Castelle C.J."/>
            <person name="Probst A.J."/>
            <person name="Thomas B.C."/>
            <person name="Singh A."/>
            <person name="Wilkins M.J."/>
            <person name="Karaoz U."/>
            <person name="Brodie E.L."/>
            <person name="Williams K.H."/>
            <person name="Hubbard S.S."/>
            <person name="Banfield J.F."/>
        </authorList>
    </citation>
    <scope>NUCLEOTIDE SEQUENCE [LARGE SCALE GENOMIC DNA]</scope>
</reference>